<evidence type="ECO:0000259" key="1">
    <source>
        <dbReference type="PROSITE" id="PS51677"/>
    </source>
</evidence>
<name>A0AAN7ZUU8_9PEZI</name>
<dbReference type="PROSITE" id="PS51677">
    <property type="entry name" value="NODB"/>
    <property type="match status" value="1"/>
</dbReference>
<evidence type="ECO:0000313" key="2">
    <source>
        <dbReference type="EMBL" id="KAK5702904.1"/>
    </source>
</evidence>
<evidence type="ECO:0000313" key="3">
    <source>
        <dbReference type="Proteomes" id="UP001310594"/>
    </source>
</evidence>
<dbReference type="InterPro" id="IPR002509">
    <property type="entry name" value="NODB_dom"/>
</dbReference>
<dbReference type="PANTHER" id="PTHR43123">
    <property type="entry name" value="POLYSACCHARIDE DEACETYLASE-RELATED"/>
    <property type="match status" value="1"/>
</dbReference>
<dbReference type="InterPro" id="IPR011330">
    <property type="entry name" value="Glyco_hydro/deAcase_b/a-brl"/>
</dbReference>
<dbReference type="EMBL" id="JAVRQU010000005">
    <property type="protein sequence ID" value="KAK5702904.1"/>
    <property type="molecule type" value="Genomic_DNA"/>
</dbReference>
<comment type="caution">
    <text evidence="2">The sequence shown here is derived from an EMBL/GenBank/DDBJ whole genome shotgun (WGS) entry which is preliminary data.</text>
</comment>
<dbReference type="GO" id="GO:0016810">
    <property type="term" value="F:hydrolase activity, acting on carbon-nitrogen (but not peptide) bonds"/>
    <property type="evidence" value="ECO:0007669"/>
    <property type="project" value="InterPro"/>
</dbReference>
<feature type="domain" description="NodB homology" evidence="1">
    <location>
        <begin position="88"/>
        <end position="321"/>
    </location>
</feature>
<organism evidence="2 3">
    <name type="scientific">Elasticomyces elasticus</name>
    <dbReference type="NCBI Taxonomy" id="574655"/>
    <lineage>
        <taxon>Eukaryota</taxon>
        <taxon>Fungi</taxon>
        <taxon>Dikarya</taxon>
        <taxon>Ascomycota</taxon>
        <taxon>Pezizomycotina</taxon>
        <taxon>Dothideomycetes</taxon>
        <taxon>Dothideomycetidae</taxon>
        <taxon>Mycosphaerellales</taxon>
        <taxon>Teratosphaeriaceae</taxon>
        <taxon>Elasticomyces</taxon>
    </lineage>
</organism>
<reference evidence="2" key="1">
    <citation type="submission" date="2023-08" db="EMBL/GenBank/DDBJ databases">
        <title>Black Yeasts Isolated from many extreme environments.</title>
        <authorList>
            <person name="Coleine C."/>
            <person name="Stajich J.E."/>
            <person name="Selbmann L."/>
        </authorList>
    </citation>
    <scope>NUCLEOTIDE SEQUENCE</scope>
    <source>
        <strain evidence="2">CCFEE 5810</strain>
    </source>
</reference>
<accession>A0AAN7ZUU8</accession>
<sequence>MASSEASATLLDAANLDPDAGTKYDFPRDLIGYGRHPPDAQWPKGAKIAVSFVINYEEGAERNVLNGDSVSETALWEQTDRPPREGERAINAESDYEYGSRVGIWRMLNLFEAHKMPITCYAVGQALEKNPAVAQALKEGGHEIASHAYRWIDYHDMPPELEKEYIVRQLEVLKRLTGEYPVGWYYGRLSPKSRGLVHEVYKEMGTPLVWESDSYCDDLPYWVDVPAEKDSEKPEGMLMVPYTYDNNDLKFHSTTGAFSPQQFFEYLQGAFDTLLAEGQAGQPKMMTIGLHCRIIGKPGRFQALKRFVEYITSKPAGQAWVTTRVQIAEHWRSTYPYQKGKR</sequence>
<dbReference type="SUPFAM" id="SSF88713">
    <property type="entry name" value="Glycoside hydrolase/deacetylase"/>
    <property type="match status" value="1"/>
</dbReference>
<dbReference type="AlphaFoldDB" id="A0AAN7ZUU8"/>
<protein>
    <recommendedName>
        <fullName evidence="1">NodB homology domain-containing protein</fullName>
    </recommendedName>
</protein>
<dbReference type="Proteomes" id="UP001310594">
    <property type="component" value="Unassembled WGS sequence"/>
</dbReference>
<dbReference type="Pfam" id="PF01522">
    <property type="entry name" value="Polysacc_deac_1"/>
    <property type="match status" value="1"/>
</dbReference>
<gene>
    <name evidence="2" type="ORF">LTR97_003850</name>
</gene>
<dbReference type="Gene3D" id="3.20.20.370">
    <property type="entry name" value="Glycoside hydrolase/deacetylase"/>
    <property type="match status" value="1"/>
</dbReference>
<proteinExistence type="predicted"/>
<dbReference type="PANTHER" id="PTHR43123:SF1">
    <property type="entry name" value="POLYSACCHARIDE DEACETYLASE-RELATED"/>
    <property type="match status" value="1"/>
</dbReference>
<dbReference type="GO" id="GO:0005975">
    <property type="term" value="P:carbohydrate metabolic process"/>
    <property type="evidence" value="ECO:0007669"/>
    <property type="project" value="InterPro"/>
</dbReference>